<dbReference type="EMBL" id="BTGU01003792">
    <property type="protein sequence ID" value="GMN19506.1"/>
    <property type="molecule type" value="Genomic_DNA"/>
</dbReference>
<dbReference type="AlphaFoldDB" id="A0AA87Z7M6"/>
<reference evidence="1" key="1">
    <citation type="submission" date="2023-07" db="EMBL/GenBank/DDBJ databases">
        <title>draft genome sequence of fig (Ficus carica).</title>
        <authorList>
            <person name="Takahashi T."/>
            <person name="Nishimura K."/>
        </authorList>
    </citation>
    <scope>NUCLEOTIDE SEQUENCE</scope>
</reference>
<sequence length="61" mass="6179">MAACTPISTAAPMEESINTSSYKLVAMSSEVVFKASDSFVGTSIGCLLVTGVPGCAFPCPC</sequence>
<dbReference type="Proteomes" id="UP001187192">
    <property type="component" value="Unassembled WGS sequence"/>
</dbReference>
<organism evidence="1 2">
    <name type="scientific">Ficus carica</name>
    <name type="common">Common fig</name>
    <dbReference type="NCBI Taxonomy" id="3494"/>
    <lineage>
        <taxon>Eukaryota</taxon>
        <taxon>Viridiplantae</taxon>
        <taxon>Streptophyta</taxon>
        <taxon>Embryophyta</taxon>
        <taxon>Tracheophyta</taxon>
        <taxon>Spermatophyta</taxon>
        <taxon>Magnoliopsida</taxon>
        <taxon>eudicotyledons</taxon>
        <taxon>Gunneridae</taxon>
        <taxon>Pentapetalae</taxon>
        <taxon>rosids</taxon>
        <taxon>fabids</taxon>
        <taxon>Rosales</taxon>
        <taxon>Moraceae</taxon>
        <taxon>Ficeae</taxon>
        <taxon>Ficus</taxon>
    </lineage>
</organism>
<proteinExistence type="predicted"/>
<comment type="caution">
    <text evidence="1">The sequence shown here is derived from an EMBL/GenBank/DDBJ whole genome shotgun (WGS) entry which is preliminary data.</text>
</comment>
<accession>A0AA87Z7M6</accession>
<evidence type="ECO:0000313" key="2">
    <source>
        <dbReference type="Proteomes" id="UP001187192"/>
    </source>
</evidence>
<keyword evidence="2" id="KW-1185">Reference proteome</keyword>
<gene>
    <name evidence="1" type="ORF">TIFTF001_045199</name>
</gene>
<protein>
    <submittedName>
        <fullName evidence="1">Uncharacterized protein</fullName>
    </submittedName>
</protein>
<evidence type="ECO:0000313" key="1">
    <source>
        <dbReference type="EMBL" id="GMN19506.1"/>
    </source>
</evidence>
<name>A0AA87Z7M6_FICCA</name>